<dbReference type="EMBL" id="JACIGK010000076">
    <property type="protein sequence ID" value="MBB4268277.1"/>
    <property type="molecule type" value="Genomic_DNA"/>
</dbReference>
<evidence type="ECO:0000313" key="2">
    <source>
        <dbReference type="EMBL" id="MBB4268277.1"/>
    </source>
</evidence>
<reference evidence="2 3" key="1">
    <citation type="submission" date="2020-08" db="EMBL/GenBank/DDBJ databases">
        <title>Genome sequencing of Purple Non-Sulfur Bacteria from various extreme environments.</title>
        <authorList>
            <person name="Mayer M."/>
        </authorList>
    </citation>
    <scope>NUCLEOTIDE SEQUENCE [LARGE SCALE GENOMIC DNA]</scope>
    <source>
        <strain evidence="2 3">JA131</strain>
    </source>
</reference>
<dbReference type="RefSeq" id="WP_184049156.1">
    <property type="nucleotide sequence ID" value="NZ_JACIGK010000076.1"/>
</dbReference>
<feature type="region of interest" description="Disordered" evidence="1">
    <location>
        <begin position="92"/>
        <end position="111"/>
    </location>
</feature>
<evidence type="ECO:0000256" key="1">
    <source>
        <dbReference type="SAM" id="MobiDB-lite"/>
    </source>
</evidence>
<comment type="caution">
    <text evidence="2">The sequence shown here is derived from an EMBL/GenBank/DDBJ whole genome shotgun (WGS) entry which is preliminary data.</text>
</comment>
<protein>
    <submittedName>
        <fullName evidence="2">Uncharacterized protein</fullName>
    </submittedName>
</protein>
<evidence type="ECO:0000313" key="3">
    <source>
        <dbReference type="Proteomes" id="UP000554286"/>
    </source>
</evidence>
<gene>
    <name evidence="2" type="ORF">GGD89_003941</name>
</gene>
<dbReference type="AlphaFoldDB" id="A0A7W6WC64"/>
<keyword evidence="3" id="KW-1185">Reference proteome</keyword>
<proteinExistence type="predicted"/>
<name>A0A7W6WC64_9PROT</name>
<organism evidence="2 3">
    <name type="scientific">Roseospira visakhapatnamensis</name>
    <dbReference type="NCBI Taxonomy" id="390880"/>
    <lineage>
        <taxon>Bacteria</taxon>
        <taxon>Pseudomonadati</taxon>
        <taxon>Pseudomonadota</taxon>
        <taxon>Alphaproteobacteria</taxon>
        <taxon>Rhodospirillales</taxon>
        <taxon>Rhodospirillaceae</taxon>
        <taxon>Roseospira</taxon>
    </lineage>
</organism>
<sequence length="313" mass="33605">MRERPAPRPGSVTEAAEGLLGIDPSYSARGTLLPVARDAEGDAVLAWPEAAIGAVEGFLMPGHLAQGGSATEQEMERTALETAGLVTGGALPARTASGVRPSLGMGGGRRALPMDEASRMRRAQDQGYDLDNPAYRGDKMPSEYPKGARFTYDPDYAAGFGDRGGVREFAFRDRNALGAGHPVTLGHLRDIARAIQAREGDAAAERFVQANSSISDDLQTFFEKSANADPNIPVARDGSLTLRYMQQQTGDHKRIAREAGITELHDAGFFDRIVGEGIRDKNKAAFDPMRFNDRNALATGGGFWGWPLLTTKD</sequence>
<accession>A0A7W6WC64</accession>
<dbReference type="Proteomes" id="UP000554286">
    <property type="component" value="Unassembled WGS sequence"/>
</dbReference>